<protein>
    <submittedName>
        <fullName evidence="3">Competence protein</fullName>
    </submittedName>
</protein>
<dbReference type="InterPro" id="IPR010330">
    <property type="entry name" value="CoiA_nuc"/>
</dbReference>
<evidence type="ECO:0000259" key="1">
    <source>
        <dbReference type="Pfam" id="PF06054"/>
    </source>
</evidence>
<dbReference type="PATRIC" id="fig|1423730.4.peg.97"/>
<sequence>MLVALNEADELVTLRSHEQAKGLSGQRFRCPACRGELRIKNGAQLIAHFAHKDNACKTSSEPESETHLAGKWWLAKFGAQIGETVTLETYYPEIQQRADVVWEHQGRQRILEFQCSGISPERIKARTDGYQSLNLEVIWIAGPQYLTRWPGSKQARFLRWGKDMGFHLWQLDPAKQAMTLLQLTSQAIVETEYRQGLPTRRQTRVYVEPLASRAKAIQAALVHRAPAVMQLQARASGQGLNLAGAPWLMHQALRHLPGLDAPEWAIRAAWLLRFQHQPIEKAAEAAFWQQYSSVRAPQLPEGLLQAAVRRQWLAVLTTGGYLQESATGWQWRRVPRWYDTVDEKLQALGQAGLS</sequence>
<proteinExistence type="predicted"/>
<dbReference type="Pfam" id="PF25164">
    <property type="entry name" value="CoiA_N"/>
    <property type="match status" value="1"/>
</dbReference>
<dbReference type="AlphaFoldDB" id="A0A0R2EWD0"/>
<accession>A0A0R2EWD0</accession>
<dbReference type="EMBL" id="AYZJ01000067">
    <property type="protein sequence ID" value="KRN20760.1"/>
    <property type="molecule type" value="Genomic_DNA"/>
</dbReference>
<dbReference type="RefSeq" id="WP_054662974.1">
    <property type="nucleotide sequence ID" value="NZ_AYZJ01000067.1"/>
</dbReference>
<dbReference type="OrthoDB" id="3784230at2"/>
<evidence type="ECO:0000313" key="3">
    <source>
        <dbReference type="EMBL" id="KRN20760.1"/>
    </source>
</evidence>
<dbReference type="Proteomes" id="UP000050865">
    <property type="component" value="Unassembled WGS sequence"/>
</dbReference>
<gene>
    <name evidence="3" type="ORF">FC75_GL000092</name>
</gene>
<reference evidence="3 4" key="1">
    <citation type="journal article" date="2015" name="Genome Announc.">
        <title>Expanding the biotechnology potential of lactobacilli through comparative genomics of 213 strains and associated genera.</title>
        <authorList>
            <person name="Sun Z."/>
            <person name="Harris H.M."/>
            <person name="McCann A."/>
            <person name="Guo C."/>
            <person name="Argimon S."/>
            <person name="Zhang W."/>
            <person name="Yang X."/>
            <person name="Jeffery I.B."/>
            <person name="Cooney J.C."/>
            <person name="Kagawa T.F."/>
            <person name="Liu W."/>
            <person name="Song Y."/>
            <person name="Salvetti E."/>
            <person name="Wrobel A."/>
            <person name="Rasinkangas P."/>
            <person name="Parkhill J."/>
            <person name="Rea M.C."/>
            <person name="O'Sullivan O."/>
            <person name="Ritari J."/>
            <person name="Douillard F.P."/>
            <person name="Paul Ross R."/>
            <person name="Yang R."/>
            <person name="Briner A.E."/>
            <person name="Felis G.E."/>
            <person name="de Vos W.M."/>
            <person name="Barrangou R."/>
            <person name="Klaenhammer T.R."/>
            <person name="Caufield P.W."/>
            <person name="Cui Y."/>
            <person name="Zhang H."/>
            <person name="O'Toole P.W."/>
        </authorList>
    </citation>
    <scope>NUCLEOTIDE SEQUENCE [LARGE SCALE GENOMIC DNA]</scope>
    <source>
        <strain evidence="3 4">DSM 22697</strain>
    </source>
</reference>
<name>A0A0R2EWD0_9LACO</name>
<comment type="caution">
    <text evidence="3">The sequence shown here is derived from an EMBL/GenBank/DDBJ whole genome shotgun (WGS) entry which is preliminary data.</text>
</comment>
<keyword evidence="4" id="KW-1185">Reference proteome</keyword>
<feature type="domain" description="Competence protein CoiA-like N-terminal" evidence="2">
    <location>
        <begin position="16"/>
        <end position="58"/>
    </location>
</feature>
<dbReference type="STRING" id="1423730.FC75_GL000092"/>
<feature type="domain" description="Competence protein CoiA nuclease-like" evidence="1">
    <location>
        <begin position="63"/>
        <end position="184"/>
    </location>
</feature>
<organism evidence="3 4">
    <name type="scientific">Lacticaseibacillus camelliae DSM 22697 = JCM 13995</name>
    <dbReference type="NCBI Taxonomy" id="1423730"/>
    <lineage>
        <taxon>Bacteria</taxon>
        <taxon>Bacillati</taxon>
        <taxon>Bacillota</taxon>
        <taxon>Bacilli</taxon>
        <taxon>Lactobacillales</taxon>
        <taxon>Lactobacillaceae</taxon>
        <taxon>Lacticaseibacillus</taxon>
    </lineage>
</organism>
<evidence type="ECO:0000313" key="4">
    <source>
        <dbReference type="Proteomes" id="UP000050865"/>
    </source>
</evidence>
<dbReference type="InterPro" id="IPR057253">
    <property type="entry name" value="CoiA-like_N"/>
</dbReference>
<evidence type="ECO:0000259" key="2">
    <source>
        <dbReference type="Pfam" id="PF25164"/>
    </source>
</evidence>
<dbReference type="Pfam" id="PF06054">
    <property type="entry name" value="CoiA_nuc"/>
    <property type="match status" value="1"/>
</dbReference>